<evidence type="ECO:0000256" key="4">
    <source>
        <dbReference type="ARBA" id="ARBA00022989"/>
    </source>
</evidence>
<dbReference type="SUPFAM" id="SSF144091">
    <property type="entry name" value="Rhomboid-like"/>
    <property type="match status" value="1"/>
</dbReference>
<dbReference type="GO" id="GO:0016020">
    <property type="term" value="C:membrane"/>
    <property type="evidence" value="ECO:0007669"/>
    <property type="project" value="UniProtKB-SubCell"/>
</dbReference>
<dbReference type="FunFam" id="1.20.1540.10:FF:000050">
    <property type="entry name" value="Rhomboid-like protein"/>
    <property type="match status" value="1"/>
</dbReference>
<reference evidence="8 9" key="1">
    <citation type="submission" date="2020-11" db="EMBL/GenBank/DDBJ databases">
        <authorList>
            <person name="Wallbank WR R."/>
            <person name="Pardo Diaz C."/>
            <person name="Kozak K."/>
            <person name="Martin S."/>
            <person name="Jiggins C."/>
            <person name="Moest M."/>
            <person name="Warren A I."/>
            <person name="Generalovic N T."/>
            <person name="Byers J.R.P. K."/>
            <person name="Montejo-Kovacevich G."/>
            <person name="Yen C E."/>
        </authorList>
    </citation>
    <scope>NUCLEOTIDE SEQUENCE [LARGE SCALE GENOMIC DNA]</scope>
</reference>
<organism evidence="8 9">
    <name type="scientific">Hermetia illucens</name>
    <name type="common">Black soldier fly</name>
    <dbReference type="NCBI Taxonomy" id="343691"/>
    <lineage>
        <taxon>Eukaryota</taxon>
        <taxon>Metazoa</taxon>
        <taxon>Ecdysozoa</taxon>
        <taxon>Arthropoda</taxon>
        <taxon>Hexapoda</taxon>
        <taxon>Insecta</taxon>
        <taxon>Pterygota</taxon>
        <taxon>Neoptera</taxon>
        <taxon>Endopterygota</taxon>
        <taxon>Diptera</taxon>
        <taxon>Brachycera</taxon>
        <taxon>Stratiomyomorpha</taxon>
        <taxon>Stratiomyidae</taxon>
        <taxon>Hermetiinae</taxon>
        <taxon>Hermetia</taxon>
    </lineage>
</organism>
<evidence type="ECO:0000313" key="8">
    <source>
        <dbReference type="EMBL" id="CAD7085716.1"/>
    </source>
</evidence>
<dbReference type="GO" id="GO:0004252">
    <property type="term" value="F:serine-type endopeptidase activity"/>
    <property type="evidence" value="ECO:0007669"/>
    <property type="project" value="InterPro"/>
</dbReference>
<dbReference type="InParanoid" id="A0A7R8URL3"/>
<proteinExistence type="inferred from homology"/>
<protein>
    <recommendedName>
        <fullName evidence="7">Peptidase S54 rhomboid domain-containing protein</fullName>
    </recommendedName>
</protein>
<gene>
    <name evidence="8" type="ORF">HERILL_LOCUS8537</name>
</gene>
<evidence type="ECO:0000259" key="7">
    <source>
        <dbReference type="Pfam" id="PF01694"/>
    </source>
</evidence>
<feature type="transmembrane region" description="Helical" evidence="6">
    <location>
        <begin position="212"/>
        <end position="231"/>
    </location>
</feature>
<feature type="transmembrane region" description="Helical" evidence="6">
    <location>
        <begin position="123"/>
        <end position="150"/>
    </location>
</feature>
<feature type="transmembrane region" description="Helical" evidence="6">
    <location>
        <begin position="156"/>
        <end position="174"/>
    </location>
</feature>
<comment type="subcellular location">
    <subcellularLocation>
        <location evidence="1">Membrane</location>
        <topology evidence="1">Multi-pass membrane protein</topology>
    </subcellularLocation>
</comment>
<dbReference type="EMBL" id="LR899011">
    <property type="protein sequence ID" value="CAD7085716.1"/>
    <property type="molecule type" value="Genomic_DNA"/>
</dbReference>
<dbReference type="OrthoDB" id="418595at2759"/>
<feature type="domain" description="Peptidase S54 rhomboid" evidence="7">
    <location>
        <begin position="119"/>
        <end position="263"/>
    </location>
</feature>
<evidence type="ECO:0000256" key="5">
    <source>
        <dbReference type="ARBA" id="ARBA00023136"/>
    </source>
</evidence>
<dbReference type="InterPro" id="IPR035952">
    <property type="entry name" value="Rhomboid-like_sf"/>
</dbReference>
<dbReference type="OMA" id="NHNRNPR"/>
<keyword evidence="9" id="KW-1185">Reference proteome</keyword>
<evidence type="ECO:0000256" key="2">
    <source>
        <dbReference type="ARBA" id="ARBA00009045"/>
    </source>
</evidence>
<dbReference type="PANTHER" id="PTHR45840:SF10">
    <property type="entry name" value="RHOMBOID PROTEASE"/>
    <property type="match status" value="1"/>
</dbReference>
<dbReference type="PANTHER" id="PTHR45840">
    <property type="entry name" value="RHOMBOID-RELATED PROTEIN"/>
    <property type="match status" value="1"/>
</dbReference>
<feature type="transmembrane region" description="Helical" evidence="6">
    <location>
        <begin position="243"/>
        <end position="263"/>
    </location>
</feature>
<name>A0A7R8URL3_HERIL</name>
<dbReference type="AlphaFoldDB" id="A0A7R8URL3"/>
<accession>A0A7R8URL3</accession>
<sequence length="295" mass="32828">MLVSGSPLKVRSPRIIPAEASPYGQDAWSTSGGSSYKPLTQNAESDTSQLSVIFDEVIDGQSDPIVPQLRNSTKPPKTKCPWKIPWVAITNCCVQIAIFALQSKRLSNLLIYTPYKKYEIWRFFTYSLLHSDAVHLVVNIFLQVITAFALETEQGYLNVFIIYNCGVFTGSLATSIFQRELLIVGSSAGVYSLLLSHVPHLVLNFSSLPYRYYRVVSVIVICLNDVLLTTFHCIKESNTQPKIGLAAHISGGLSGLLLGFALFSGEKTYTFQFIRLFAGMFYCAFVIVMILLNLK</sequence>
<evidence type="ECO:0000256" key="6">
    <source>
        <dbReference type="SAM" id="Phobius"/>
    </source>
</evidence>
<dbReference type="InterPro" id="IPR022764">
    <property type="entry name" value="Peptidase_S54_rhomboid_dom"/>
</dbReference>
<keyword evidence="3 6" id="KW-0812">Transmembrane</keyword>
<feature type="transmembrane region" description="Helical" evidence="6">
    <location>
        <begin position="181"/>
        <end position="200"/>
    </location>
</feature>
<comment type="similarity">
    <text evidence="2">Belongs to the peptidase S54 family.</text>
</comment>
<evidence type="ECO:0000256" key="1">
    <source>
        <dbReference type="ARBA" id="ARBA00004141"/>
    </source>
</evidence>
<keyword evidence="5 6" id="KW-0472">Membrane</keyword>
<feature type="transmembrane region" description="Helical" evidence="6">
    <location>
        <begin position="269"/>
        <end position="292"/>
    </location>
</feature>
<evidence type="ECO:0000313" key="9">
    <source>
        <dbReference type="Proteomes" id="UP000594454"/>
    </source>
</evidence>
<dbReference type="Pfam" id="PF01694">
    <property type="entry name" value="Rhomboid"/>
    <property type="match status" value="1"/>
</dbReference>
<dbReference type="InterPro" id="IPR051739">
    <property type="entry name" value="Rhomboid_IM_Serine_Proteases"/>
</dbReference>
<dbReference type="Gene3D" id="1.20.1540.10">
    <property type="entry name" value="Rhomboid-like"/>
    <property type="match status" value="1"/>
</dbReference>
<evidence type="ECO:0000256" key="3">
    <source>
        <dbReference type="ARBA" id="ARBA00022692"/>
    </source>
</evidence>
<dbReference type="Proteomes" id="UP000594454">
    <property type="component" value="Chromosome 3"/>
</dbReference>
<keyword evidence="4 6" id="KW-1133">Transmembrane helix</keyword>